<accession>A0A0M9FZA0</accession>
<comment type="caution">
    <text evidence="5">The sequence shown here is derived from an EMBL/GenBank/DDBJ whole genome shotgun (WGS) entry which is preliminary data.</text>
</comment>
<comment type="caution">
    <text evidence="3">Lacks conserved residue(s) required for the propagation of feature annotation.</text>
</comment>
<evidence type="ECO:0000313" key="6">
    <source>
        <dbReference type="Proteomes" id="UP000037923"/>
    </source>
</evidence>
<name>A0A0M9FZA0_LEPPY</name>
<dbReference type="PROSITE" id="PS50305">
    <property type="entry name" value="SIRTUIN"/>
    <property type="match status" value="1"/>
</dbReference>
<dbReference type="InterPro" id="IPR003000">
    <property type="entry name" value="Sirtuin"/>
</dbReference>
<reference evidence="5 6" key="1">
    <citation type="submission" date="2015-07" db="EMBL/GenBank/DDBJ databases">
        <title>High-quality genome of monoxenous trypanosomatid Leptomonas pyrrhocoris.</title>
        <authorList>
            <person name="Flegontov P."/>
            <person name="Butenko A."/>
            <person name="Firsov S."/>
            <person name="Vlcek C."/>
            <person name="Logacheva M.D."/>
            <person name="Field M."/>
            <person name="Filatov D."/>
            <person name="Flegontova O."/>
            <person name="Gerasimov E."/>
            <person name="Jackson A.P."/>
            <person name="Kelly S."/>
            <person name="Opperdoes F."/>
            <person name="O'Reilly A."/>
            <person name="Votypka J."/>
            <person name="Yurchenko V."/>
            <person name="Lukes J."/>
        </authorList>
    </citation>
    <scope>NUCLEOTIDE SEQUENCE [LARGE SCALE GENOMIC DNA]</scope>
    <source>
        <strain evidence="5">H10</strain>
    </source>
</reference>
<dbReference type="SUPFAM" id="SSF52467">
    <property type="entry name" value="DHS-like NAD/FAD-binding domain"/>
    <property type="match status" value="1"/>
</dbReference>
<dbReference type="PANTHER" id="PTHR11085">
    <property type="entry name" value="NAD-DEPENDENT PROTEIN DEACYLASE SIRTUIN-5, MITOCHONDRIAL-RELATED"/>
    <property type="match status" value="1"/>
</dbReference>
<sequence length="281" mass="30225">MDSGAEVSVLIASAERSSSSTHAAQLAEAALAHARRIVVFSGAGICAESGINTFRDPEVGVWKNKIALALFAVPFGWRWMPTMAWWGYKKFHTPIAAAQPNEGHRTVARLRDELHLADADAVQVITQNVDALHQRAGSPTEFVYEVHGSVWRHRCIKNGHPMDLLVEGKLPEAQPRCAICGSPARPDVVLFTESLPEDAWLKSEVAVCGLRAGDVLLVVGTSGVVQPGASLPELCAPGVVKIEVNIEHTAHSKGMNVCIRQSSSIALPLLLQLAKEGRDPT</sequence>
<dbReference type="EMBL" id="LGTL01000012">
    <property type="protein sequence ID" value="KPA78977.1"/>
    <property type="molecule type" value="Genomic_DNA"/>
</dbReference>
<evidence type="ECO:0000256" key="2">
    <source>
        <dbReference type="ARBA" id="ARBA00023027"/>
    </source>
</evidence>
<dbReference type="Pfam" id="PF02146">
    <property type="entry name" value="SIR2"/>
    <property type="match status" value="1"/>
</dbReference>
<dbReference type="OMA" id="VWAWYLY"/>
<evidence type="ECO:0000256" key="3">
    <source>
        <dbReference type="PROSITE-ProRule" id="PRU00236"/>
    </source>
</evidence>
<protein>
    <submittedName>
        <fullName evidence="5">Putative NAD dependent deacetylasemidazole (Cobb) protein</fullName>
    </submittedName>
</protein>
<feature type="domain" description="Deacetylase sirtuin-type" evidence="4">
    <location>
        <begin position="16"/>
        <end position="279"/>
    </location>
</feature>
<dbReference type="GO" id="GO:0070403">
    <property type="term" value="F:NAD+ binding"/>
    <property type="evidence" value="ECO:0007669"/>
    <property type="project" value="InterPro"/>
</dbReference>
<dbReference type="OrthoDB" id="424302at2759"/>
<dbReference type="GeneID" id="26906331"/>
<dbReference type="VEuPathDB" id="TriTrypDB:LpyrH10_12_2190"/>
<organism evidence="5 6">
    <name type="scientific">Leptomonas pyrrhocoris</name>
    <name type="common">Firebug parasite</name>
    <dbReference type="NCBI Taxonomy" id="157538"/>
    <lineage>
        <taxon>Eukaryota</taxon>
        <taxon>Discoba</taxon>
        <taxon>Euglenozoa</taxon>
        <taxon>Kinetoplastea</taxon>
        <taxon>Metakinetoplastina</taxon>
        <taxon>Trypanosomatida</taxon>
        <taxon>Trypanosomatidae</taxon>
        <taxon>Leishmaniinae</taxon>
        <taxon>Leptomonas</taxon>
    </lineage>
</organism>
<dbReference type="AlphaFoldDB" id="A0A0M9FZA0"/>
<dbReference type="GO" id="GO:0017136">
    <property type="term" value="F:histone deacetylase activity, NAD-dependent"/>
    <property type="evidence" value="ECO:0007669"/>
    <property type="project" value="TreeGrafter"/>
</dbReference>
<evidence type="ECO:0000256" key="1">
    <source>
        <dbReference type="ARBA" id="ARBA00022679"/>
    </source>
</evidence>
<dbReference type="InterPro" id="IPR026590">
    <property type="entry name" value="Ssirtuin_cat_dom"/>
</dbReference>
<dbReference type="InterPro" id="IPR050134">
    <property type="entry name" value="NAD-dep_sirtuin_deacylases"/>
</dbReference>
<dbReference type="Gene3D" id="3.30.1600.10">
    <property type="entry name" value="SIR2/SIRT2 'Small Domain"/>
    <property type="match status" value="1"/>
</dbReference>
<dbReference type="InterPro" id="IPR029035">
    <property type="entry name" value="DHS-like_NAD/FAD-binding_dom"/>
</dbReference>
<dbReference type="Gene3D" id="3.40.50.1220">
    <property type="entry name" value="TPP-binding domain"/>
    <property type="match status" value="1"/>
</dbReference>
<evidence type="ECO:0000313" key="5">
    <source>
        <dbReference type="EMBL" id="KPA78977.1"/>
    </source>
</evidence>
<proteinExistence type="predicted"/>
<dbReference type="InterPro" id="IPR026591">
    <property type="entry name" value="Sirtuin_cat_small_dom_sf"/>
</dbReference>
<dbReference type="RefSeq" id="XP_015657416.1">
    <property type="nucleotide sequence ID" value="XM_015804282.1"/>
</dbReference>
<keyword evidence="2" id="KW-0520">NAD</keyword>
<evidence type="ECO:0000259" key="4">
    <source>
        <dbReference type="PROSITE" id="PS50305"/>
    </source>
</evidence>
<keyword evidence="6" id="KW-1185">Reference proteome</keyword>
<dbReference type="PANTHER" id="PTHR11085:SF10">
    <property type="entry name" value="NAD-DEPENDENT PROTEIN DEACYLASE SIRTUIN-5, MITOCHONDRIAL-RELATED"/>
    <property type="match status" value="1"/>
</dbReference>
<keyword evidence="1" id="KW-0808">Transferase</keyword>
<dbReference type="Proteomes" id="UP000037923">
    <property type="component" value="Unassembled WGS sequence"/>
</dbReference>
<gene>
    <name evidence="5" type="ORF">ABB37_06041</name>
</gene>